<accession>A0A2P2P148</accession>
<reference evidence="1" key="1">
    <citation type="submission" date="2018-02" db="EMBL/GenBank/DDBJ databases">
        <title>Rhizophora mucronata_Transcriptome.</title>
        <authorList>
            <person name="Meera S.P."/>
            <person name="Sreeshan A."/>
            <person name="Augustine A."/>
        </authorList>
    </citation>
    <scope>NUCLEOTIDE SEQUENCE</scope>
    <source>
        <tissue evidence="1">Leaf</tissue>
    </source>
</reference>
<organism evidence="1">
    <name type="scientific">Rhizophora mucronata</name>
    <name type="common">Asiatic mangrove</name>
    <dbReference type="NCBI Taxonomy" id="61149"/>
    <lineage>
        <taxon>Eukaryota</taxon>
        <taxon>Viridiplantae</taxon>
        <taxon>Streptophyta</taxon>
        <taxon>Embryophyta</taxon>
        <taxon>Tracheophyta</taxon>
        <taxon>Spermatophyta</taxon>
        <taxon>Magnoliopsida</taxon>
        <taxon>eudicotyledons</taxon>
        <taxon>Gunneridae</taxon>
        <taxon>Pentapetalae</taxon>
        <taxon>rosids</taxon>
        <taxon>fabids</taxon>
        <taxon>Malpighiales</taxon>
        <taxon>Rhizophoraceae</taxon>
        <taxon>Rhizophora</taxon>
    </lineage>
</organism>
<proteinExistence type="predicted"/>
<sequence length="143" mass="16343">MKHPLENNIKAAPPHEIRNPKAREREVVESSIYQQENSIQGVHATHQHIQIKMCNIRSKWDHDIPKHKICKDHCTCTSLVYCLHEICPRSSSFSSLLPSRVTLQLDGTPDFLVLVSLTGCSPNLFHIPFQKLSNCPILRRSLN</sequence>
<evidence type="ECO:0000313" key="1">
    <source>
        <dbReference type="EMBL" id="MBX48321.1"/>
    </source>
</evidence>
<dbReference type="EMBL" id="GGEC01067837">
    <property type="protein sequence ID" value="MBX48321.1"/>
    <property type="molecule type" value="Transcribed_RNA"/>
</dbReference>
<protein>
    <submittedName>
        <fullName evidence="1">Uncharacterized protein</fullName>
    </submittedName>
</protein>
<name>A0A2P2P148_RHIMU</name>
<dbReference type="AlphaFoldDB" id="A0A2P2P148"/>